<dbReference type="PANTHER" id="PTHR43017">
    <property type="entry name" value="GALACTOSIDE O-ACETYLTRANSFERASE"/>
    <property type="match status" value="1"/>
</dbReference>
<dbReference type="PANTHER" id="PTHR43017:SF1">
    <property type="entry name" value="ACETYLTRANSFERASE YJL218W-RELATED"/>
    <property type="match status" value="1"/>
</dbReference>
<dbReference type="PATRIC" id="fig|1423745.4.peg.1332"/>
<proteinExistence type="inferred from homology"/>
<protein>
    <recommendedName>
        <fullName evidence="5">Acetyltransferase</fullName>
        <ecNumber evidence="5">2.3.1.-</ecNumber>
    </recommendedName>
</protein>
<comment type="caution">
    <text evidence="7">The sequence shown here is derived from an EMBL/GenBank/DDBJ whole genome shotgun (WGS) entry which is preliminary data.</text>
</comment>
<accession>A0A0R2CKU7</accession>
<dbReference type="InterPro" id="IPR001451">
    <property type="entry name" value="Hexapep"/>
</dbReference>
<dbReference type="EC" id="2.3.1.-" evidence="5"/>
<evidence type="ECO:0000313" key="8">
    <source>
        <dbReference type="Proteomes" id="UP000051586"/>
    </source>
</evidence>
<dbReference type="Proteomes" id="UP000051586">
    <property type="component" value="Unassembled WGS sequence"/>
</dbReference>
<name>A0A0R2CKU7_9LACO</name>
<evidence type="ECO:0000256" key="3">
    <source>
        <dbReference type="ARBA" id="ARBA00022737"/>
    </source>
</evidence>
<dbReference type="Pfam" id="PF12464">
    <property type="entry name" value="Mac"/>
    <property type="match status" value="1"/>
</dbReference>
<evidence type="ECO:0000256" key="4">
    <source>
        <dbReference type="ARBA" id="ARBA00023315"/>
    </source>
</evidence>
<feature type="domain" description="Maltose/galactoside acetyltransferase" evidence="6">
    <location>
        <begin position="5"/>
        <end position="57"/>
    </location>
</feature>
<comment type="similarity">
    <text evidence="1 5">Belongs to the transferase hexapeptide repeat family.</text>
</comment>
<dbReference type="Pfam" id="PF14602">
    <property type="entry name" value="Hexapep_2"/>
    <property type="match status" value="2"/>
</dbReference>
<gene>
    <name evidence="7" type="ORF">FC87_GL001266</name>
</gene>
<evidence type="ECO:0000313" key="7">
    <source>
        <dbReference type="EMBL" id="KRM90580.1"/>
    </source>
</evidence>
<reference evidence="7 8" key="1">
    <citation type="journal article" date="2015" name="Genome Announc.">
        <title>Expanding the biotechnology potential of lactobacilli through comparative genomics of 213 strains and associated genera.</title>
        <authorList>
            <person name="Sun Z."/>
            <person name="Harris H.M."/>
            <person name="McCann A."/>
            <person name="Guo C."/>
            <person name="Argimon S."/>
            <person name="Zhang W."/>
            <person name="Yang X."/>
            <person name="Jeffery I.B."/>
            <person name="Cooney J.C."/>
            <person name="Kagawa T.F."/>
            <person name="Liu W."/>
            <person name="Song Y."/>
            <person name="Salvetti E."/>
            <person name="Wrobel A."/>
            <person name="Rasinkangas P."/>
            <person name="Parkhill J."/>
            <person name="Rea M.C."/>
            <person name="O'Sullivan O."/>
            <person name="Ritari J."/>
            <person name="Douillard F.P."/>
            <person name="Paul Ross R."/>
            <person name="Yang R."/>
            <person name="Briner A.E."/>
            <person name="Felis G.E."/>
            <person name="de Vos W.M."/>
            <person name="Barrangou R."/>
            <person name="Klaenhammer T.R."/>
            <person name="Caufield P.W."/>
            <person name="Cui Y."/>
            <person name="Zhang H."/>
            <person name="O'Toole P.W."/>
        </authorList>
    </citation>
    <scope>NUCLEOTIDE SEQUENCE [LARGE SCALE GENOMIC DNA]</scope>
    <source>
        <strain evidence="7 8">DSM 22689</strain>
    </source>
</reference>
<organism evidence="7 8">
    <name type="scientific">Fructilactobacillus florum DSM 22689 = JCM 16035</name>
    <dbReference type="NCBI Taxonomy" id="1423745"/>
    <lineage>
        <taxon>Bacteria</taxon>
        <taxon>Bacillati</taxon>
        <taxon>Bacillota</taxon>
        <taxon>Bacilli</taxon>
        <taxon>Lactobacillales</taxon>
        <taxon>Lactobacillaceae</taxon>
        <taxon>Fructilactobacillus</taxon>
    </lineage>
</organism>
<dbReference type="SMART" id="SM01266">
    <property type="entry name" value="Mac"/>
    <property type="match status" value="1"/>
</dbReference>
<keyword evidence="2 5" id="KW-0808">Transferase</keyword>
<dbReference type="STRING" id="1423745.GCA_001311215_00674"/>
<dbReference type="InterPro" id="IPR011004">
    <property type="entry name" value="Trimer_LpxA-like_sf"/>
</dbReference>
<sequence>MTSERAKMTAGQPFNQFDQELIARRILVRKELQTINNTPDNEARMKLVKTLIEDTGSRLFIETDLQFDYGFNIHLGDNFFGNYRLTLLDSCPITLGKNCYLGPNCGLYTNIHPLQAAPRIADVELGAPIRIGDNAWLGGNVTILPGVTLGNNVVVGAGSVVTKSFGDNVVIAGNPAQVLKTIDNSELNQ</sequence>
<keyword evidence="3" id="KW-0677">Repeat</keyword>
<evidence type="ECO:0000256" key="5">
    <source>
        <dbReference type="RuleBase" id="RU367021"/>
    </source>
</evidence>
<keyword evidence="4 5" id="KW-0012">Acyltransferase</keyword>
<dbReference type="Gene3D" id="2.160.10.10">
    <property type="entry name" value="Hexapeptide repeat proteins"/>
    <property type="match status" value="1"/>
</dbReference>
<evidence type="ECO:0000256" key="2">
    <source>
        <dbReference type="ARBA" id="ARBA00022679"/>
    </source>
</evidence>
<evidence type="ECO:0000256" key="1">
    <source>
        <dbReference type="ARBA" id="ARBA00007274"/>
    </source>
</evidence>
<dbReference type="InterPro" id="IPR024688">
    <property type="entry name" value="Mac_dom"/>
</dbReference>
<dbReference type="SUPFAM" id="SSF51161">
    <property type="entry name" value="Trimeric LpxA-like enzymes"/>
    <property type="match status" value="1"/>
</dbReference>
<dbReference type="RefSeq" id="WP_009167041.1">
    <property type="nucleotide sequence ID" value="NZ_AYZI01000008.1"/>
</dbReference>
<evidence type="ECO:0000259" key="6">
    <source>
        <dbReference type="SMART" id="SM01266"/>
    </source>
</evidence>
<dbReference type="EMBL" id="AYZI01000008">
    <property type="protein sequence ID" value="KRM90580.1"/>
    <property type="molecule type" value="Genomic_DNA"/>
</dbReference>
<dbReference type="InterPro" id="IPR039369">
    <property type="entry name" value="LacA-like"/>
</dbReference>
<dbReference type="AlphaFoldDB" id="A0A0R2CKU7"/>
<dbReference type="CDD" id="cd03357">
    <property type="entry name" value="LbH_MAT_GAT"/>
    <property type="match status" value="1"/>
</dbReference>
<dbReference type="GO" id="GO:0008870">
    <property type="term" value="F:galactoside O-acetyltransferase activity"/>
    <property type="evidence" value="ECO:0007669"/>
    <property type="project" value="TreeGrafter"/>
</dbReference>